<protein>
    <recommendedName>
        <fullName evidence="6">WD40 repeat domain-containing protein</fullName>
    </recommendedName>
</protein>
<dbReference type="SUPFAM" id="SSF50978">
    <property type="entry name" value="WD40 repeat-like"/>
    <property type="match status" value="1"/>
</dbReference>
<dbReference type="PROSITE" id="PS50294">
    <property type="entry name" value="WD_REPEATS_REGION"/>
    <property type="match status" value="3"/>
</dbReference>
<feature type="repeat" description="WD" evidence="3">
    <location>
        <begin position="27"/>
        <end position="59"/>
    </location>
</feature>
<feature type="repeat" description="WD" evidence="3">
    <location>
        <begin position="239"/>
        <end position="270"/>
    </location>
</feature>
<evidence type="ECO:0000313" key="5">
    <source>
        <dbReference type="Proteomes" id="UP000518300"/>
    </source>
</evidence>
<dbReference type="EMBL" id="JABBJJ010000507">
    <property type="protein sequence ID" value="NMO22984.1"/>
    <property type="molecule type" value="Genomic_DNA"/>
</dbReference>
<dbReference type="InterPro" id="IPR011044">
    <property type="entry name" value="Quino_amine_DH_bsu"/>
</dbReference>
<keyword evidence="2" id="KW-0677">Repeat</keyword>
<gene>
    <name evidence="4" type="ORF">HG543_50225</name>
</gene>
<dbReference type="PROSITE" id="PS50082">
    <property type="entry name" value="WD_REPEATS_2"/>
    <property type="match status" value="5"/>
</dbReference>
<evidence type="ECO:0000256" key="2">
    <source>
        <dbReference type="ARBA" id="ARBA00022737"/>
    </source>
</evidence>
<feature type="repeat" description="WD" evidence="3">
    <location>
        <begin position="475"/>
        <end position="507"/>
    </location>
</feature>
<dbReference type="SUPFAM" id="SSF50969">
    <property type="entry name" value="YVTN repeat-like/Quinoprotein amine dehydrogenase"/>
    <property type="match status" value="1"/>
</dbReference>
<keyword evidence="1 3" id="KW-0853">WD repeat</keyword>
<dbReference type="Pfam" id="PF00400">
    <property type="entry name" value="WD40"/>
    <property type="match status" value="6"/>
</dbReference>
<evidence type="ECO:0008006" key="6">
    <source>
        <dbReference type="Google" id="ProtNLM"/>
    </source>
</evidence>
<dbReference type="Proteomes" id="UP000518300">
    <property type="component" value="Unassembled WGS sequence"/>
</dbReference>
<dbReference type="PANTHER" id="PTHR19848">
    <property type="entry name" value="WD40 REPEAT PROTEIN"/>
    <property type="match status" value="1"/>
</dbReference>
<dbReference type="InterPro" id="IPR015943">
    <property type="entry name" value="WD40/YVTN_repeat-like_dom_sf"/>
</dbReference>
<feature type="repeat" description="WD" evidence="3">
    <location>
        <begin position="509"/>
        <end position="544"/>
    </location>
</feature>
<dbReference type="Gene3D" id="2.130.10.10">
    <property type="entry name" value="YVTN repeat-like/Quinoprotein amine dehydrogenase"/>
    <property type="match status" value="4"/>
</dbReference>
<feature type="repeat" description="WD" evidence="3">
    <location>
        <begin position="285"/>
        <end position="317"/>
    </location>
</feature>
<evidence type="ECO:0000256" key="3">
    <source>
        <dbReference type="PROSITE-ProRule" id="PRU00221"/>
    </source>
</evidence>
<dbReference type="GO" id="GO:0000027">
    <property type="term" value="P:ribosomal large subunit assembly"/>
    <property type="evidence" value="ECO:0007669"/>
    <property type="project" value="TreeGrafter"/>
</dbReference>
<evidence type="ECO:0000313" key="4">
    <source>
        <dbReference type="EMBL" id="NMO22984.1"/>
    </source>
</evidence>
<comment type="caution">
    <text evidence="4">The sequence shown here is derived from an EMBL/GenBank/DDBJ whole genome shotgun (WGS) entry which is preliminary data.</text>
</comment>
<reference evidence="4 5" key="1">
    <citation type="submission" date="2020-04" db="EMBL/GenBank/DDBJ databases">
        <title>Draft genome of Pyxidicoccus fallax type strain.</title>
        <authorList>
            <person name="Whitworth D.E."/>
        </authorList>
    </citation>
    <scope>NUCLEOTIDE SEQUENCE [LARGE SCALE GENOMIC DNA]</scope>
    <source>
        <strain evidence="4 5">DSM 14698</strain>
    </source>
</reference>
<dbReference type="SMART" id="SM00320">
    <property type="entry name" value="WD40"/>
    <property type="match status" value="9"/>
</dbReference>
<dbReference type="PANTHER" id="PTHR19848:SF0">
    <property type="entry name" value="NOTCHLESS PROTEIN HOMOLOG 1"/>
    <property type="match status" value="1"/>
</dbReference>
<feature type="non-terminal residue" evidence="4">
    <location>
        <position position="1"/>
    </location>
</feature>
<dbReference type="AlphaFoldDB" id="A0A848M0S6"/>
<evidence type="ECO:0000256" key="1">
    <source>
        <dbReference type="ARBA" id="ARBA00022574"/>
    </source>
</evidence>
<accession>A0A848M0S6</accession>
<sequence>GGLLAVGRSNGTILLLDPTTWATVRTLTGHTHDVVALAWSADGQRLASADSTNQVRLWDTATWSVREHQPGLTSVDRLAWSPDGRWLGMETRPAVKSSVELLELESGRVERVEGQAFAWSPAGDRFAVGGDGEVRVHALGEAAPLYTLTEPTGRVVAVDWSPDGRWLATADWGKQLLVLEADTGALVARVPDNVVPLVYEELRFHPTRPVLAAAARGLVSEILVIEVDAASGTAHGRELTAHADGAEVAAWSPTGKLLATGGNDGRVRLWGPQGESLRGWSVQNRLGDVSTVHALSWDAAGRLLAAGTSQGMVYLWNAAEGVPMGEPWRVFGKVDQVALSPDGKWLAAAGYRWNAQTSSNEYRHVVVWDTTTRASVAEFREVRRGLSSDAVAMTWGENGQQLLVVWDDLSWTRWNADTGQSTLVAGQGRAYSPCAAFSPDGRTLVAWGPGGTPAIWDVSTGALVASLQGGGNPASLAWSLDGLFISGGGSDGRLHVWDTRANMLVADRPQAHSRWLGGMAWHPDGVHLTTVGWDDRLNMWSFIR</sequence>
<keyword evidence="5" id="KW-1185">Reference proteome</keyword>
<dbReference type="InterPro" id="IPR036322">
    <property type="entry name" value="WD40_repeat_dom_sf"/>
</dbReference>
<organism evidence="4 5">
    <name type="scientific">Pyxidicoccus fallax</name>
    <dbReference type="NCBI Taxonomy" id="394095"/>
    <lineage>
        <taxon>Bacteria</taxon>
        <taxon>Pseudomonadati</taxon>
        <taxon>Myxococcota</taxon>
        <taxon>Myxococcia</taxon>
        <taxon>Myxococcales</taxon>
        <taxon>Cystobacterineae</taxon>
        <taxon>Myxococcaceae</taxon>
        <taxon>Pyxidicoccus</taxon>
    </lineage>
</organism>
<proteinExistence type="predicted"/>
<dbReference type="InterPro" id="IPR001680">
    <property type="entry name" value="WD40_rpt"/>
</dbReference>
<name>A0A848M0S6_9BACT</name>